<dbReference type="PANTHER" id="PTHR12630">
    <property type="entry name" value="N-LINKED OLIGOSACCHARIDE PROCESSING"/>
    <property type="match status" value="1"/>
</dbReference>
<dbReference type="EMBL" id="CAJPDT010000027">
    <property type="protein sequence ID" value="CAF9921378.1"/>
    <property type="molecule type" value="Genomic_DNA"/>
</dbReference>
<name>A0A8H3FBM0_9LECA</name>
<evidence type="ECO:0000256" key="4">
    <source>
        <dbReference type="ARBA" id="ARBA00023157"/>
    </source>
</evidence>
<dbReference type="SUPFAM" id="SSF50911">
    <property type="entry name" value="Mannose 6-phosphate receptor domain"/>
    <property type="match status" value="1"/>
</dbReference>
<feature type="domain" description="MRH" evidence="8">
    <location>
        <begin position="435"/>
        <end position="549"/>
    </location>
</feature>
<keyword evidence="2 7" id="KW-0732">Signal</keyword>
<sequence length="561" mass="62642">MRSTSFLIILSVTVVQAIAAAEAPRPLGVGPEFAKFYKGLETFTCISAPSIHLPIARLNDDFCDCPDGSDEPGTSACAHLSPLSPAFLGSTPADDLDTTSALPGFYCKNKGHQPSYVPFTVVNDGVCDYESCCDGSDEWAKVGGVKCEDRCKEIGKEWKKQDEQRQKSLSNAAKRRKEIVADAEKLRKEVADRIQSLQTEIQGGEMKVKALESDLAETERRERSKVVKSPKGLSKMGLLAQLAKDRIEELRESLVEVRRQRDTGKARMVELEGILSTFKEEYNPNFNDEGVKRAVRSWEDYAAREKSPIGDDAHDRDLDEIAKPEGETGAINWSEWEEPEESDVDVLYKFEAYLPAPVRDWLDQKLRDLRVILVENGILAATHSSDGESKELQDARNALKAAQDSLNDNNRQLTTHQEDLEKDYGIDDVFRALKGQCVSRDSGEYIYELCWLDKTKQKSKKGGSQTIMGNFVSIDKIMVDDEVPPDGKGLGSGERVALKYENGQHCWNGPNRSTLVVLACAEKDEVWKITEEEKCVYRMEVGTPAVCGVSDRKEERPKDEL</sequence>
<dbReference type="AlphaFoldDB" id="A0A8H3FBM0"/>
<dbReference type="GO" id="GO:0006491">
    <property type="term" value="P:N-glycan processing"/>
    <property type="evidence" value="ECO:0007669"/>
    <property type="project" value="TreeGrafter"/>
</dbReference>
<dbReference type="GO" id="GO:0017177">
    <property type="term" value="C:glucosidase II complex"/>
    <property type="evidence" value="ECO:0007669"/>
    <property type="project" value="TreeGrafter"/>
</dbReference>
<dbReference type="Proteomes" id="UP000664534">
    <property type="component" value="Unassembled WGS sequence"/>
</dbReference>
<dbReference type="InterPro" id="IPR044865">
    <property type="entry name" value="MRH_dom"/>
</dbReference>
<keyword evidence="10" id="KW-1185">Reference proteome</keyword>
<evidence type="ECO:0000256" key="7">
    <source>
        <dbReference type="SAM" id="SignalP"/>
    </source>
</evidence>
<evidence type="ECO:0000256" key="1">
    <source>
        <dbReference type="ARBA" id="ARBA00022387"/>
    </source>
</evidence>
<dbReference type="InterPro" id="IPR009011">
    <property type="entry name" value="Man6P_isomerase_rcpt-bd_dom_sf"/>
</dbReference>
<dbReference type="InterPro" id="IPR028146">
    <property type="entry name" value="PRKCSH_N"/>
</dbReference>
<gene>
    <name evidence="9" type="ORF">IMSHALPRED_005168</name>
</gene>
<accession>A0A8H3FBM0</accession>
<feature type="coiled-coil region" evidence="5">
    <location>
        <begin position="169"/>
        <end position="267"/>
    </location>
</feature>
<evidence type="ECO:0000259" key="8">
    <source>
        <dbReference type="PROSITE" id="PS51914"/>
    </source>
</evidence>
<proteinExistence type="predicted"/>
<keyword evidence="5" id="KW-0175">Coiled coil</keyword>
<keyword evidence="3" id="KW-0256">Endoplasmic reticulum</keyword>
<comment type="caution">
    <text evidence="9">The sequence shown here is derived from an EMBL/GenBank/DDBJ whole genome shotgun (WGS) entry which is preliminary data.</text>
</comment>
<dbReference type="Pfam" id="PF13015">
    <property type="entry name" value="PRKCSH_1"/>
    <property type="match status" value="1"/>
</dbReference>
<evidence type="ECO:0000256" key="5">
    <source>
        <dbReference type="SAM" id="Coils"/>
    </source>
</evidence>
<dbReference type="OrthoDB" id="28322at2759"/>
<feature type="compositionally biased region" description="Basic and acidic residues" evidence="6">
    <location>
        <begin position="385"/>
        <end position="394"/>
    </location>
</feature>
<evidence type="ECO:0000313" key="10">
    <source>
        <dbReference type="Proteomes" id="UP000664534"/>
    </source>
</evidence>
<dbReference type="InterPro" id="IPR036607">
    <property type="entry name" value="PRKCSH"/>
</dbReference>
<protein>
    <recommendedName>
        <fullName evidence="1">Glucosidase 2 subunit beta</fullName>
    </recommendedName>
</protein>
<reference evidence="9" key="1">
    <citation type="submission" date="2021-03" db="EMBL/GenBank/DDBJ databases">
        <authorList>
            <person name="Tagirdzhanova G."/>
        </authorList>
    </citation>
    <scope>NUCLEOTIDE SEQUENCE</scope>
</reference>
<keyword evidence="4" id="KW-1015">Disulfide bond</keyword>
<dbReference type="PROSITE" id="PS51914">
    <property type="entry name" value="MRH"/>
    <property type="match status" value="1"/>
</dbReference>
<feature type="chain" id="PRO_5034729947" description="Glucosidase 2 subunit beta" evidence="7">
    <location>
        <begin position="20"/>
        <end position="561"/>
    </location>
</feature>
<evidence type="ECO:0000256" key="3">
    <source>
        <dbReference type="ARBA" id="ARBA00022824"/>
    </source>
</evidence>
<evidence type="ECO:0000313" key="9">
    <source>
        <dbReference type="EMBL" id="CAF9921378.1"/>
    </source>
</evidence>
<evidence type="ECO:0000256" key="6">
    <source>
        <dbReference type="SAM" id="MobiDB-lite"/>
    </source>
</evidence>
<evidence type="ECO:0000256" key="2">
    <source>
        <dbReference type="ARBA" id="ARBA00022729"/>
    </source>
</evidence>
<feature type="region of interest" description="Disordered" evidence="6">
    <location>
        <begin position="384"/>
        <end position="411"/>
    </location>
</feature>
<dbReference type="PANTHER" id="PTHR12630:SF1">
    <property type="entry name" value="GLUCOSIDASE 2 SUBUNIT BETA"/>
    <property type="match status" value="1"/>
</dbReference>
<dbReference type="Pfam" id="PF12999">
    <property type="entry name" value="PRKCSH-like"/>
    <property type="match status" value="2"/>
</dbReference>
<dbReference type="Gene3D" id="2.70.130.10">
    <property type="entry name" value="Mannose-6-phosphate receptor binding domain"/>
    <property type="match status" value="1"/>
</dbReference>
<feature type="signal peptide" evidence="7">
    <location>
        <begin position="1"/>
        <end position="19"/>
    </location>
</feature>
<dbReference type="InterPro" id="IPR039794">
    <property type="entry name" value="Gtb1-like"/>
</dbReference>
<organism evidence="9 10">
    <name type="scientific">Imshaugia aleurites</name>
    <dbReference type="NCBI Taxonomy" id="172621"/>
    <lineage>
        <taxon>Eukaryota</taxon>
        <taxon>Fungi</taxon>
        <taxon>Dikarya</taxon>
        <taxon>Ascomycota</taxon>
        <taxon>Pezizomycotina</taxon>
        <taxon>Lecanoromycetes</taxon>
        <taxon>OSLEUM clade</taxon>
        <taxon>Lecanoromycetidae</taxon>
        <taxon>Lecanorales</taxon>
        <taxon>Lecanorineae</taxon>
        <taxon>Parmeliaceae</taxon>
        <taxon>Imshaugia</taxon>
    </lineage>
</organism>